<reference evidence="4 5" key="1">
    <citation type="submission" date="2023-11" db="EMBL/GenBank/DDBJ databases">
        <authorList>
            <person name="Hedman E."/>
            <person name="Englund M."/>
            <person name="Stromberg M."/>
            <person name="Nyberg Akerstrom W."/>
            <person name="Nylinder S."/>
            <person name="Jareborg N."/>
            <person name="Kallberg Y."/>
            <person name="Kronander E."/>
        </authorList>
    </citation>
    <scope>NUCLEOTIDE SEQUENCE [LARGE SCALE GENOMIC DNA]</scope>
</reference>
<accession>A0AAV1KX15</accession>
<feature type="region of interest" description="Disordered" evidence="3">
    <location>
        <begin position="35"/>
        <end position="70"/>
    </location>
</feature>
<dbReference type="PRINTS" id="PR00929">
    <property type="entry name" value="ATHOOK"/>
</dbReference>
<evidence type="ECO:0000256" key="2">
    <source>
        <dbReference type="ARBA" id="ARBA00023242"/>
    </source>
</evidence>
<sequence length="304" mass="34385">MFTCGSCGHKSALSNDALKHSRICKRGKRNEPATIKVKKSNCDVSDAVAPAPRAPDAPKRGRGRPRKRMSNFMREKNLDKKNFKPKRDVSRPRPVFKPQLTLAEQQLQIQRTRGRPPKNYYNRKKDIHKKPSLIMQGTLDNSTFQNMETVELQNLEDSSSEFITGSLSPILQSDEDANRNLSSPLYGFSEPTKIVFNPLADVHHSLFHDENNSQEEPEVIVPHFVEQTQMEPEEHVPTVAMETTIVSEKDSRIVKPIPNKEDIHDKTGQVQMEANLESTSTTSPSIITSIISLNDNVQRPVEHT</sequence>
<dbReference type="InterPro" id="IPR000637">
    <property type="entry name" value="HMGI/Y_DNA-bd_CS"/>
</dbReference>
<comment type="subcellular location">
    <subcellularLocation>
        <location evidence="1">Nucleus</location>
    </subcellularLocation>
</comment>
<dbReference type="Proteomes" id="UP001314205">
    <property type="component" value="Unassembled WGS sequence"/>
</dbReference>
<evidence type="ECO:0000313" key="5">
    <source>
        <dbReference type="Proteomes" id="UP001314205"/>
    </source>
</evidence>
<dbReference type="EMBL" id="CAVLGL010000081">
    <property type="protein sequence ID" value="CAK1586729.1"/>
    <property type="molecule type" value="Genomic_DNA"/>
</dbReference>
<organism evidence="4 5">
    <name type="scientific">Parnassius mnemosyne</name>
    <name type="common">clouded apollo</name>
    <dbReference type="NCBI Taxonomy" id="213953"/>
    <lineage>
        <taxon>Eukaryota</taxon>
        <taxon>Metazoa</taxon>
        <taxon>Ecdysozoa</taxon>
        <taxon>Arthropoda</taxon>
        <taxon>Hexapoda</taxon>
        <taxon>Insecta</taxon>
        <taxon>Pterygota</taxon>
        <taxon>Neoptera</taxon>
        <taxon>Endopterygota</taxon>
        <taxon>Lepidoptera</taxon>
        <taxon>Glossata</taxon>
        <taxon>Ditrysia</taxon>
        <taxon>Papilionoidea</taxon>
        <taxon>Papilionidae</taxon>
        <taxon>Parnassiinae</taxon>
        <taxon>Parnassini</taxon>
        <taxon>Parnassius</taxon>
        <taxon>Driopa</taxon>
    </lineage>
</organism>
<dbReference type="GO" id="GO:0005634">
    <property type="term" value="C:nucleus"/>
    <property type="evidence" value="ECO:0007669"/>
    <property type="project" value="UniProtKB-SubCell"/>
</dbReference>
<evidence type="ECO:0000313" key="4">
    <source>
        <dbReference type="EMBL" id="CAK1586729.1"/>
    </source>
</evidence>
<keyword evidence="5" id="KW-1185">Reference proteome</keyword>
<proteinExistence type="predicted"/>
<dbReference type="GO" id="GO:0003677">
    <property type="term" value="F:DNA binding"/>
    <property type="evidence" value="ECO:0007669"/>
    <property type="project" value="InterPro"/>
</dbReference>
<feature type="compositionally biased region" description="Basic residues" evidence="3">
    <location>
        <begin position="60"/>
        <end position="69"/>
    </location>
</feature>
<gene>
    <name evidence="4" type="ORF">PARMNEM_LOCUS7638</name>
</gene>
<dbReference type="PROSITE" id="PS00354">
    <property type="entry name" value="HMGI_Y"/>
    <property type="match status" value="1"/>
</dbReference>
<comment type="caution">
    <text evidence="4">The sequence shown here is derived from an EMBL/GenBank/DDBJ whole genome shotgun (WGS) entry which is preliminary data.</text>
</comment>
<dbReference type="GO" id="GO:0006355">
    <property type="term" value="P:regulation of DNA-templated transcription"/>
    <property type="evidence" value="ECO:0007669"/>
    <property type="project" value="InterPro"/>
</dbReference>
<dbReference type="AlphaFoldDB" id="A0AAV1KX15"/>
<name>A0AAV1KX15_9NEOP</name>
<dbReference type="InterPro" id="IPR017956">
    <property type="entry name" value="AT_hook_DNA-bd_motif"/>
</dbReference>
<evidence type="ECO:0000256" key="1">
    <source>
        <dbReference type="ARBA" id="ARBA00004123"/>
    </source>
</evidence>
<evidence type="ECO:0000256" key="3">
    <source>
        <dbReference type="SAM" id="MobiDB-lite"/>
    </source>
</evidence>
<keyword evidence="2" id="KW-0539">Nucleus</keyword>
<protein>
    <submittedName>
        <fullName evidence="4">Uncharacterized protein</fullName>
    </submittedName>
</protein>